<dbReference type="AlphaFoldDB" id="A0A413U4Y6"/>
<gene>
    <name evidence="3" type="ORF">DW912_06825</name>
</gene>
<sequence>MITMKKKLITIIVGMMLCAELLGGCGNKNINKDNIETDTAEESKQQDSDKKQELPTATYMGGSNTITEVCKELSSAGASHVDTFKEWVTDFADSAGKNAKLKDTWADANKMKADTGKCMDGWEANHDYSDADCRMTAFLLLDGLLHAQSVEDSYSGTYLMFDTQAIDNVDRYEIIKQNKDMFTTLYGEKSITDDKHPEKTFSDNWKKYGFQIDSDRISLISIAIYDPDSDAIFVGHTGILIKYSDYYLFVEKIAFEQPYQATKVSNMDELLDILSLRPEYFGEEKEAGPFVYNNGDYVGTLKK</sequence>
<feature type="region of interest" description="Disordered" evidence="1">
    <location>
        <begin position="38"/>
        <end position="57"/>
    </location>
</feature>
<accession>A0A413U4Y6</accession>
<feature type="domain" description="DUF4300" evidence="2">
    <location>
        <begin position="61"/>
        <end position="296"/>
    </location>
</feature>
<comment type="caution">
    <text evidence="3">The sequence shown here is derived from an EMBL/GenBank/DDBJ whole genome shotgun (WGS) entry which is preliminary data.</text>
</comment>
<feature type="compositionally biased region" description="Basic and acidic residues" evidence="1">
    <location>
        <begin position="38"/>
        <end position="53"/>
    </location>
</feature>
<evidence type="ECO:0000259" key="2">
    <source>
        <dbReference type="Pfam" id="PF14133"/>
    </source>
</evidence>
<proteinExistence type="predicted"/>
<evidence type="ECO:0000313" key="3">
    <source>
        <dbReference type="EMBL" id="RHA92430.1"/>
    </source>
</evidence>
<name>A0A413U4Y6_9FIRM</name>
<reference evidence="3 4" key="1">
    <citation type="submission" date="2018-08" db="EMBL/GenBank/DDBJ databases">
        <title>A genome reference for cultivated species of the human gut microbiota.</title>
        <authorList>
            <person name="Zou Y."/>
            <person name="Xue W."/>
            <person name="Luo G."/>
        </authorList>
    </citation>
    <scope>NUCLEOTIDE SEQUENCE [LARGE SCALE GENOMIC DNA]</scope>
    <source>
        <strain evidence="3 4">AM42-17AT</strain>
    </source>
</reference>
<dbReference type="InterPro" id="IPR025389">
    <property type="entry name" value="DUF4300"/>
</dbReference>
<evidence type="ECO:0000256" key="1">
    <source>
        <dbReference type="SAM" id="MobiDB-lite"/>
    </source>
</evidence>
<dbReference type="Pfam" id="PF14133">
    <property type="entry name" value="DUF4300"/>
    <property type="match status" value="1"/>
</dbReference>
<evidence type="ECO:0000313" key="4">
    <source>
        <dbReference type="Proteomes" id="UP000286220"/>
    </source>
</evidence>
<dbReference type="Proteomes" id="UP000286220">
    <property type="component" value="Unassembled WGS sequence"/>
</dbReference>
<dbReference type="EMBL" id="QSFZ01000006">
    <property type="protein sequence ID" value="RHA92430.1"/>
    <property type="molecule type" value="Genomic_DNA"/>
</dbReference>
<organism evidence="3 4">
    <name type="scientific">Agathobacter rectalis</name>
    <dbReference type="NCBI Taxonomy" id="39491"/>
    <lineage>
        <taxon>Bacteria</taxon>
        <taxon>Bacillati</taxon>
        <taxon>Bacillota</taxon>
        <taxon>Clostridia</taxon>
        <taxon>Lachnospirales</taxon>
        <taxon>Lachnospiraceae</taxon>
        <taxon>Agathobacter</taxon>
    </lineage>
</organism>
<protein>
    <submittedName>
        <fullName evidence="3">DUF4300 family protein</fullName>
    </submittedName>
</protein>